<protein>
    <submittedName>
        <fullName evidence="1">Uncharacterized protein</fullName>
    </submittedName>
</protein>
<dbReference type="Pfam" id="PF24716">
    <property type="entry name" value="WapI"/>
    <property type="match status" value="1"/>
</dbReference>
<dbReference type="Proteomes" id="UP000700732">
    <property type="component" value="Unassembled WGS sequence"/>
</dbReference>
<evidence type="ECO:0000313" key="1">
    <source>
        <dbReference type="EMBL" id="MBC3792651.1"/>
    </source>
</evidence>
<dbReference type="InterPro" id="IPR056510">
    <property type="entry name" value="WapI"/>
</dbReference>
<organism evidence="1 2">
    <name type="scientific">Spirosoma utsteinense</name>
    <dbReference type="NCBI Taxonomy" id="2585773"/>
    <lineage>
        <taxon>Bacteria</taxon>
        <taxon>Pseudomonadati</taxon>
        <taxon>Bacteroidota</taxon>
        <taxon>Cytophagia</taxon>
        <taxon>Cytophagales</taxon>
        <taxon>Cytophagaceae</taxon>
        <taxon>Spirosoma</taxon>
    </lineage>
</organism>
<reference evidence="1 2" key="1">
    <citation type="submission" date="2019-06" db="EMBL/GenBank/DDBJ databases">
        <title>Spirosoma utsteinense sp. nov. isolated from Antarctic ice-free soils.</title>
        <authorList>
            <person name="Tahon G."/>
        </authorList>
    </citation>
    <scope>NUCLEOTIDE SEQUENCE [LARGE SCALE GENOMIC DNA]</scope>
    <source>
        <strain evidence="1 2">LMG 31447</strain>
    </source>
</reference>
<gene>
    <name evidence="1" type="ORF">FH603_3165</name>
</gene>
<dbReference type="EMBL" id="VFIA01000018">
    <property type="protein sequence ID" value="MBC3792651.1"/>
    <property type="molecule type" value="Genomic_DNA"/>
</dbReference>
<evidence type="ECO:0000313" key="2">
    <source>
        <dbReference type="Proteomes" id="UP000700732"/>
    </source>
</evidence>
<accession>A0ABR6W7T5</accession>
<sequence length="145" mass="16545">MKLTGPEGGFELNILDYECSDSPYFMDRNWLIISLKTSYHGQKCVKTAPILSTWEVELLLKWMRSIANGREISPRLSFVEPALGFNNLSGGLGNYRLGIKLGSAARPNWQRDSNPFYLPVTPDNRELQGAILDLEQQLRRFPVRE</sequence>
<comment type="caution">
    <text evidence="1">The sequence shown here is derived from an EMBL/GenBank/DDBJ whole genome shotgun (WGS) entry which is preliminary data.</text>
</comment>
<proteinExistence type="predicted"/>
<keyword evidence="2" id="KW-1185">Reference proteome</keyword>
<dbReference type="RefSeq" id="WP_186738413.1">
    <property type="nucleotide sequence ID" value="NZ_VFIA01000018.1"/>
</dbReference>
<name>A0ABR6W7T5_9BACT</name>